<name>A0AC34F192_9BILA</name>
<sequence>MSTTSDSRPIVPIITSTPAIVEMKDANIQCKRTVIHCGGKTRYIVLIQGALLLAIFMASIVCWNPAMIVLIDIKTSPIYNPNITQTAEDFNNPSLPYRDRRIEYTPFQKSLNYAVLYVGALAGVFPLNMLLQKYGTHKVMIGVSLVCIITTALTPWAAVTNFYILLIVRLFQGTTLSNPFPVIGSITNSWSSLKESGVFVALLTGYLQISSIFTMPVSGIIAAQIGWDLVFYVHAVIGIVLMILWSYNFRDEPWKHPFVNDREWRLISVGKPNIKLHYKPPYKEIFKSLSIWGVWLATCANYFVAQFAITYTPLYFVYVNGMTVTAASMLSTIPLLFQLLIKLLTGVLSDKLDKIQEVTKIRFFNTLAFWGCGFCLILAGALPQFSSSFTASLIILGTSLQAFSAGGFTKGAVLVAKQFSPQVMAVMQVILCLSLFTGSFIVPTLTPKGEHHEYAIVFYIYGGWLIISNVIFCYFNDGQPAPWTAIPPSEDSSKNPSQNVSRHHKVRIADSAATVIPPATINNNKNLPANIPPLVNVSKDVNNEGGINPSNPINNV</sequence>
<reference evidence="2" key="1">
    <citation type="submission" date="2022-11" db="UniProtKB">
        <authorList>
            <consortium name="WormBaseParasite"/>
        </authorList>
    </citation>
    <scope>IDENTIFICATION</scope>
</reference>
<protein>
    <submittedName>
        <fullName evidence="2">Major facilitator superfamily (MFS) profile domain-containing protein</fullName>
    </submittedName>
</protein>
<accession>A0AC34F192</accession>
<organism evidence="1 2">
    <name type="scientific">Panagrolaimus sp. ES5</name>
    <dbReference type="NCBI Taxonomy" id="591445"/>
    <lineage>
        <taxon>Eukaryota</taxon>
        <taxon>Metazoa</taxon>
        <taxon>Ecdysozoa</taxon>
        <taxon>Nematoda</taxon>
        <taxon>Chromadorea</taxon>
        <taxon>Rhabditida</taxon>
        <taxon>Tylenchina</taxon>
        <taxon>Panagrolaimomorpha</taxon>
        <taxon>Panagrolaimoidea</taxon>
        <taxon>Panagrolaimidae</taxon>
        <taxon>Panagrolaimus</taxon>
    </lineage>
</organism>
<evidence type="ECO:0000313" key="2">
    <source>
        <dbReference type="WBParaSite" id="ES5_v2.g10839.t1"/>
    </source>
</evidence>
<proteinExistence type="predicted"/>
<dbReference type="WBParaSite" id="ES5_v2.g10839.t1">
    <property type="protein sequence ID" value="ES5_v2.g10839.t1"/>
    <property type="gene ID" value="ES5_v2.g10839"/>
</dbReference>
<evidence type="ECO:0000313" key="1">
    <source>
        <dbReference type="Proteomes" id="UP000887579"/>
    </source>
</evidence>
<dbReference type="Proteomes" id="UP000887579">
    <property type="component" value="Unplaced"/>
</dbReference>